<gene>
    <name evidence="11" type="ORF">TOPH_06303</name>
</gene>
<feature type="transmembrane region" description="Helical" evidence="10">
    <location>
        <begin position="95"/>
        <end position="114"/>
    </location>
</feature>
<keyword evidence="8 10" id="KW-0472">Membrane</keyword>
<feature type="transmembrane region" description="Helical" evidence="10">
    <location>
        <begin position="723"/>
        <end position="746"/>
    </location>
</feature>
<evidence type="ECO:0000313" key="12">
    <source>
        <dbReference type="Proteomes" id="UP000036947"/>
    </source>
</evidence>
<evidence type="ECO:0000256" key="6">
    <source>
        <dbReference type="ARBA" id="ARBA00022927"/>
    </source>
</evidence>
<feature type="region of interest" description="Disordered" evidence="9">
    <location>
        <begin position="1"/>
        <end position="26"/>
    </location>
</feature>
<proteinExistence type="inferred from homology"/>
<feature type="transmembrane region" description="Helical" evidence="10">
    <location>
        <begin position="577"/>
        <end position="596"/>
    </location>
</feature>
<keyword evidence="4 10" id="KW-0812">Transmembrane</keyword>
<feature type="transmembrane region" description="Helical" evidence="10">
    <location>
        <begin position="120"/>
        <end position="140"/>
    </location>
</feature>
<dbReference type="PANTHER" id="PTHR22601">
    <property type="entry name" value="ISP4 LIKE PROTEIN"/>
    <property type="match status" value="1"/>
</dbReference>
<dbReference type="Pfam" id="PF03169">
    <property type="entry name" value="OPT"/>
    <property type="match status" value="1"/>
</dbReference>
<dbReference type="Proteomes" id="UP000036947">
    <property type="component" value="Unassembled WGS sequence"/>
</dbReference>
<feature type="transmembrane region" description="Helical" evidence="10">
    <location>
        <begin position="468"/>
        <end position="489"/>
    </location>
</feature>
<dbReference type="OrthoDB" id="9986677at2759"/>
<evidence type="ECO:0000256" key="1">
    <source>
        <dbReference type="ARBA" id="ARBA00004141"/>
    </source>
</evidence>
<name>A0A0L0N502_TOLOC</name>
<feature type="transmembrane region" description="Helical" evidence="10">
    <location>
        <begin position="206"/>
        <end position="228"/>
    </location>
</feature>
<sequence length="770" mass="85160">MPEYTKTHLGGRDALDVPKEHKEGGLTEEPRIAVSDKTAKALLRETEEEDSLGSQHGDDTVYVKGHPVIRNGADVSKFLVSARDDGDPALTFRSIFLGTVFTAFSSVITMLYTFKPTQMQVSAVFLQLLVYIFGVAWGLFTPRPDRVKWGWLQNTLRFLNFGQPFGIKEHVVASLIASSGNNGLSGVEIYAVERLFYDRAVSASTAVLGTFSISLCGFVLAGLLRPLIVYPAEMVYWSTLPQVVLFQNLHFDQLANRGRLIKFGWALAFAAVWEIFPAYVMPWLGGISIFCLASMNATKGTRTVFSTIFGGASSNEGLGLLNFSLDWQYLQSTYLSLPFKQQLNSWIGYGVWYAAMLGLFYGNAWNAKNFPFMSTSLFLNNGTRLSTTSILNSQGDIDDDKLNAVGLPHMTSSTVWGYFTMNLAIGALITHVLIFYGKDMALAWKQARSRTQPDPHYQAMLKYKEVPMWWYLALFALCFIAGLVVNIKGDTTLPVWGYIIALLLGAFIGPFSCILYGLYGSGVGTNQLSKMLAGAIHPGRPLANLYFASWSHQVILLAVNLANWLKVGQYTKVPHRVMFGTQVYGTLLGAAFNYVVMTTIVSNQREILLDPEGNNVWSGSAMQSLNSQAITWALAKQIYGSKGRYLIVPLGLIIGMALPILHWGAIKGFPGLRKWPLNTAIIASFAGQTYYGNTSWVWSSIAVGVFSQFWLRRRLPKIYNKYNYLIGAALDGGSQIVIFILSFAVFGASGTEHPFPTWWGNPSGNPDHCL</sequence>
<dbReference type="EMBL" id="LFRF01000021">
    <property type="protein sequence ID" value="KND89091.1"/>
    <property type="molecule type" value="Genomic_DNA"/>
</dbReference>
<evidence type="ECO:0000256" key="9">
    <source>
        <dbReference type="SAM" id="MobiDB-lite"/>
    </source>
</evidence>
<evidence type="ECO:0000256" key="2">
    <source>
        <dbReference type="ARBA" id="ARBA00008807"/>
    </source>
</evidence>
<dbReference type="InterPro" id="IPR004813">
    <property type="entry name" value="OPT"/>
</dbReference>
<dbReference type="NCBIfam" id="TIGR00728">
    <property type="entry name" value="OPT_sfam"/>
    <property type="match status" value="1"/>
</dbReference>
<dbReference type="GO" id="GO:0016020">
    <property type="term" value="C:membrane"/>
    <property type="evidence" value="ECO:0007669"/>
    <property type="project" value="UniProtKB-SubCell"/>
</dbReference>
<feature type="transmembrane region" description="Helical" evidence="10">
    <location>
        <begin position="263"/>
        <end position="284"/>
    </location>
</feature>
<feature type="transmembrane region" description="Helical" evidence="10">
    <location>
        <begin position="415"/>
        <end position="436"/>
    </location>
</feature>
<feature type="compositionally biased region" description="Basic and acidic residues" evidence="9">
    <location>
        <begin position="10"/>
        <end position="26"/>
    </location>
</feature>
<feature type="transmembrane region" description="Helical" evidence="10">
    <location>
        <begin position="542"/>
        <end position="565"/>
    </location>
</feature>
<evidence type="ECO:0000256" key="3">
    <source>
        <dbReference type="ARBA" id="ARBA00022448"/>
    </source>
</evidence>
<keyword evidence="12" id="KW-1185">Reference proteome</keyword>
<reference evidence="11 12" key="1">
    <citation type="journal article" date="2015" name="BMC Genomics">
        <title>The genome of the truffle-parasite Tolypocladium ophioglossoides and the evolution of antifungal peptaibiotics.</title>
        <authorList>
            <person name="Quandt C.A."/>
            <person name="Bushley K.E."/>
            <person name="Spatafora J.W."/>
        </authorList>
    </citation>
    <scope>NUCLEOTIDE SEQUENCE [LARGE SCALE GENOMIC DNA]</scope>
    <source>
        <strain evidence="11 12">CBS 100239</strain>
    </source>
</reference>
<dbReference type="GO" id="GO:0015031">
    <property type="term" value="P:protein transport"/>
    <property type="evidence" value="ECO:0007669"/>
    <property type="project" value="UniProtKB-KW"/>
</dbReference>
<evidence type="ECO:0000256" key="4">
    <source>
        <dbReference type="ARBA" id="ARBA00022692"/>
    </source>
</evidence>
<dbReference type="GO" id="GO:0035673">
    <property type="term" value="F:oligopeptide transmembrane transporter activity"/>
    <property type="evidence" value="ECO:0007669"/>
    <property type="project" value="InterPro"/>
</dbReference>
<keyword evidence="6" id="KW-0653">Protein transport</keyword>
<keyword evidence="5" id="KW-0571">Peptide transport</keyword>
<feature type="transmembrane region" description="Helical" evidence="10">
    <location>
        <begin position="346"/>
        <end position="364"/>
    </location>
</feature>
<accession>A0A0L0N502</accession>
<feature type="transmembrane region" description="Helical" evidence="10">
    <location>
        <begin position="695"/>
        <end position="711"/>
    </location>
</feature>
<evidence type="ECO:0000256" key="8">
    <source>
        <dbReference type="ARBA" id="ARBA00023136"/>
    </source>
</evidence>
<evidence type="ECO:0000313" key="11">
    <source>
        <dbReference type="EMBL" id="KND89091.1"/>
    </source>
</evidence>
<dbReference type="InterPro" id="IPR004648">
    <property type="entry name" value="Oligpept_transpt"/>
</dbReference>
<keyword evidence="3" id="KW-0813">Transport</keyword>
<comment type="similarity">
    <text evidence="2">Belongs to the oligopeptide OPT transporter family.</text>
</comment>
<organism evidence="11 12">
    <name type="scientific">Tolypocladium ophioglossoides (strain CBS 100239)</name>
    <name type="common">Snaketongue truffleclub</name>
    <name type="synonym">Elaphocordyceps ophioglossoides</name>
    <dbReference type="NCBI Taxonomy" id="1163406"/>
    <lineage>
        <taxon>Eukaryota</taxon>
        <taxon>Fungi</taxon>
        <taxon>Dikarya</taxon>
        <taxon>Ascomycota</taxon>
        <taxon>Pezizomycotina</taxon>
        <taxon>Sordariomycetes</taxon>
        <taxon>Hypocreomycetidae</taxon>
        <taxon>Hypocreales</taxon>
        <taxon>Ophiocordycipitaceae</taxon>
        <taxon>Tolypocladium</taxon>
    </lineage>
</organism>
<feature type="transmembrane region" description="Helical" evidence="10">
    <location>
        <begin position="495"/>
        <end position="521"/>
    </location>
</feature>
<keyword evidence="7 10" id="KW-1133">Transmembrane helix</keyword>
<comment type="subcellular location">
    <subcellularLocation>
        <location evidence="1">Membrane</location>
        <topology evidence="1">Multi-pass membrane protein</topology>
    </subcellularLocation>
</comment>
<protein>
    <submittedName>
        <fullName evidence="11">Oligopeptide transporter 4</fullName>
    </submittedName>
</protein>
<feature type="transmembrane region" description="Helical" evidence="10">
    <location>
        <begin position="645"/>
        <end position="666"/>
    </location>
</feature>
<dbReference type="AlphaFoldDB" id="A0A0L0N502"/>
<comment type="caution">
    <text evidence="11">The sequence shown here is derived from an EMBL/GenBank/DDBJ whole genome shotgun (WGS) entry which is preliminary data.</text>
</comment>
<evidence type="ECO:0000256" key="10">
    <source>
        <dbReference type="SAM" id="Phobius"/>
    </source>
</evidence>
<evidence type="ECO:0000256" key="5">
    <source>
        <dbReference type="ARBA" id="ARBA00022856"/>
    </source>
</evidence>
<evidence type="ECO:0000256" key="7">
    <source>
        <dbReference type="ARBA" id="ARBA00022989"/>
    </source>
</evidence>